<feature type="chain" id="PRO_5039925202" evidence="3">
    <location>
        <begin position="22"/>
        <end position="255"/>
    </location>
</feature>
<dbReference type="PANTHER" id="PTHR30035">
    <property type="entry name" value="LIPOPROTEIN VACJ-RELATED"/>
    <property type="match status" value="1"/>
</dbReference>
<dbReference type="AlphaFoldDB" id="A0A9J6PFQ1"/>
<proteinExistence type="inferred from homology"/>
<organism evidence="4 5">
    <name type="scientific">Futiania mangrovi</name>
    <dbReference type="NCBI Taxonomy" id="2959716"/>
    <lineage>
        <taxon>Bacteria</taxon>
        <taxon>Pseudomonadati</taxon>
        <taxon>Pseudomonadota</taxon>
        <taxon>Alphaproteobacteria</taxon>
        <taxon>Futianiales</taxon>
        <taxon>Futianiaceae</taxon>
        <taxon>Futiania</taxon>
    </lineage>
</organism>
<dbReference type="InterPro" id="IPR007428">
    <property type="entry name" value="MlaA"/>
</dbReference>
<dbReference type="RefSeq" id="WP_269330900.1">
    <property type="nucleotide sequence ID" value="NZ_JAMZFT010000001.1"/>
</dbReference>
<keyword evidence="4" id="KW-0449">Lipoprotein</keyword>
<gene>
    <name evidence="4" type="ORF">NJQ99_00785</name>
</gene>
<dbReference type="Pfam" id="PF04333">
    <property type="entry name" value="MlaA"/>
    <property type="match status" value="1"/>
</dbReference>
<reference evidence="4" key="1">
    <citation type="submission" date="2022-06" db="EMBL/GenBank/DDBJ databases">
        <title>Isolation and Genomics of Futiania mangrovii gen. nov., sp. nov., a Rare and Metabolically-versatile member in the Class Alphaproteobacteria.</title>
        <authorList>
            <person name="Liu L."/>
            <person name="Huang W.-C."/>
            <person name="Pan J."/>
            <person name="Li J."/>
            <person name="Huang Y."/>
            <person name="Du H."/>
            <person name="Liu Y."/>
            <person name="Li M."/>
        </authorList>
    </citation>
    <scope>NUCLEOTIDE SEQUENCE</scope>
    <source>
        <strain evidence="4">FT118</strain>
    </source>
</reference>
<dbReference type="PANTHER" id="PTHR30035:SF3">
    <property type="entry name" value="INTERMEMBRANE PHOSPHOLIPID TRANSPORT SYSTEM LIPOPROTEIN MLAA"/>
    <property type="match status" value="1"/>
</dbReference>
<keyword evidence="5" id="KW-1185">Reference proteome</keyword>
<accession>A0A9J6PFQ1</accession>
<dbReference type="GO" id="GO:0120010">
    <property type="term" value="P:intermembrane phospholipid transfer"/>
    <property type="evidence" value="ECO:0007669"/>
    <property type="project" value="TreeGrafter"/>
</dbReference>
<keyword evidence="2 3" id="KW-0732">Signal</keyword>
<evidence type="ECO:0000256" key="2">
    <source>
        <dbReference type="ARBA" id="ARBA00022729"/>
    </source>
</evidence>
<evidence type="ECO:0000313" key="4">
    <source>
        <dbReference type="EMBL" id="MCP1334938.1"/>
    </source>
</evidence>
<dbReference type="PROSITE" id="PS51257">
    <property type="entry name" value="PROKAR_LIPOPROTEIN"/>
    <property type="match status" value="1"/>
</dbReference>
<comment type="caution">
    <text evidence="4">The sequence shown here is derived from an EMBL/GenBank/DDBJ whole genome shotgun (WGS) entry which is preliminary data.</text>
</comment>
<name>A0A9J6PFQ1_9PROT</name>
<evidence type="ECO:0000256" key="1">
    <source>
        <dbReference type="ARBA" id="ARBA00010634"/>
    </source>
</evidence>
<protein>
    <submittedName>
        <fullName evidence="4">VacJ family lipoprotein</fullName>
    </submittedName>
</protein>
<dbReference type="PRINTS" id="PR01805">
    <property type="entry name" value="VACJLIPOPROT"/>
</dbReference>
<dbReference type="Proteomes" id="UP001055804">
    <property type="component" value="Unassembled WGS sequence"/>
</dbReference>
<comment type="similarity">
    <text evidence="1">Belongs to the MlaA family.</text>
</comment>
<dbReference type="EMBL" id="JAMZFT010000001">
    <property type="protein sequence ID" value="MCP1334938.1"/>
    <property type="molecule type" value="Genomic_DNA"/>
</dbReference>
<sequence length="255" mass="27783">MTSFWRFLRIGLLCAALGGCASTQGPTLSALDEPNDPFEPFNRAMFAVNQGIDTVVIRPAAVAYDAVTPTTVRHVLRNVTSHIGLPITLANAVLQGDWDHAQTTFWRLFVNTTLGGLGLLDPATDLGLPLREEDFGQTLAVAGIEEGPYLFLPLLGPVPPRDLVGRIVDHAFNPLMYLENGTVASVSKRSVEVLEFRAENMEALDELYRTSPDFYAAIRSAYRQRRNAAILNGELDTESLPDISAVSDTPRAGTN</sequence>
<dbReference type="GO" id="GO:0016020">
    <property type="term" value="C:membrane"/>
    <property type="evidence" value="ECO:0007669"/>
    <property type="project" value="InterPro"/>
</dbReference>
<evidence type="ECO:0000313" key="5">
    <source>
        <dbReference type="Proteomes" id="UP001055804"/>
    </source>
</evidence>
<feature type="signal peptide" evidence="3">
    <location>
        <begin position="1"/>
        <end position="21"/>
    </location>
</feature>
<evidence type="ECO:0000256" key="3">
    <source>
        <dbReference type="SAM" id="SignalP"/>
    </source>
</evidence>